<reference evidence="7" key="1">
    <citation type="submission" date="2018-08" db="EMBL/GenBank/DDBJ databases">
        <authorList>
            <person name="Im W.T."/>
        </authorList>
    </citation>
    <scope>NUCLEOTIDE SEQUENCE [LARGE SCALE GENOMIC DNA]</scope>
    <source>
        <strain evidence="7">LA-28</strain>
    </source>
</reference>
<name>A0A371XDX5_9HYPH</name>
<dbReference type="AlphaFoldDB" id="A0A371XDX5"/>
<comment type="similarity">
    <text evidence="1">Belongs to the 'phage' integrase family.</text>
</comment>
<dbReference type="PANTHER" id="PTHR30629:SF2">
    <property type="entry name" value="PROPHAGE INTEGRASE INTS-RELATED"/>
    <property type="match status" value="1"/>
</dbReference>
<dbReference type="InterPro" id="IPR013762">
    <property type="entry name" value="Integrase-like_cat_sf"/>
</dbReference>
<evidence type="ECO:0000259" key="5">
    <source>
        <dbReference type="PROSITE" id="PS51898"/>
    </source>
</evidence>
<evidence type="ECO:0000256" key="2">
    <source>
        <dbReference type="ARBA" id="ARBA00022908"/>
    </source>
</evidence>
<keyword evidence="4" id="KW-0233">DNA recombination</keyword>
<evidence type="ECO:0000313" key="7">
    <source>
        <dbReference type="Proteomes" id="UP000262379"/>
    </source>
</evidence>
<dbReference type="InterPro" id="IPR050808">
    <property type="entry name" value="Phage_Integrase"/>
</dbReference>
<dbReference type="RefSeq" id="WP_116624286.1">
    <property type="nucleotide sequence ID" value="NZ_QURN01000008.1"/>
</dbReference>
<dbReference type="Proteomes" id="UP000262379">
    <property type="component" value="Unassembled WGS sequence"/>
</dbReference>
<dbReference type="CDD" id="cd00801">
    <property type="entry name" value="INT_P4_C"/>
    <property type="match status" value="1"/>
</dbReference>
<evidence type="ECO:0000256" key="3">
    <source>
        <dbReference type="ARBA" id="ARBA00023125"/>
    </source>
</evidence>
<evidence type="ECO:0000256" key="4">
    <source>
        <dbReference type="ARBA" id="ARBA00023172"/>
    </source>
</evidence>
<keyword evidence="2" id="KW-0229">DNA integration</keyword>
<dbReference type="Pfam" id="PF00589">
    <property type="entry name" value="Phage_integrase"/>
    <property type="match status" value="1"/>
</dbReference>
<dbReference type="GO" id="GO:0006310">
    <property type="term" value="P:DNA recombination"/>
    <property type="evidence" value="ECO:0007669"/>
    <property type="project" value="UniProtKB-KW"/>
</dbReference>
<dbReference type="EMBL" id="QURN01000008">
    <property type="protein sequence ID" value="RFC67412.1"/>
    <property type="molecule type" value="Genomic_DNA"/>
</dbReference>
<accession>A0A371XDX5</accession>
<gene>
    <name evidence="6" type="ORF">DY251_12595</name>
</gene>
<dbReference type="GO" id="GO:0003677">
    <property type="term" value="F:DNA binding"/>
    <property type="evidence" value="ECO:0007669"/>
    <property type="project" value="UniProtKB-KW"/>
</dbReference>
<dbReference type="InterPro" id="IPR010998">
    <property type="entry name" value="Integrase_recombinase_N"/>
</dbReference>
<keyword evidence="7" id="KW-1185">Reference proteome</keyword>
<dbReference type="PROSITE" id="PS51898">
    <property type="entry name" value="TYR_RECOMBINASE"/>
    <property type="match status" value="1"/>
</dbReference>
<dbReference type="InterPro" id="IPR038488">
    <property type="entry name" value="Integrase_DNA-bd_sf"/>
</dbReference>
<dbReference type="GO" id="GO:0015074">
    <property type="term" value="P:DNA integration"/>
    <property type="evidence" value="ECO:0007669"/>
    <property type="project" value="UniProtKB-KW"/>
</dbReference>
<protein>
    <submittedName>
        <fullName evidence="6">DUF4102 domain-containing protein</fullName>
    </submittedName>
</protein>
<evidence type="ECO:0000256" key="1">
    <source>
        <dbReference type="ARBA" id="ARBA00008857"/>
    </source>
</evidence>
<dbReference type="Gene3D" id="1.10.443.10">
    <property type="entry name" value="Intergrase catalytic core"/>
    <property type="match status" value="1"/>
</dbReference>
<evidence type="ECO:0000313" key="6">
    <source>
        <dbReference type="EMBL" id="RFC67412.1"/>
    </source>
</evidence>
<keyword evidence="3" id="KW-0238">DNA-binding</keyword>
<dbReference type="PANTHER" id="PTHR30629">
    <property type="entry name" value="PROPHAGE INTEGRASE"/>
    <property type="match status" value="1"/>
</dbReference>
<dbReference type="Gene3D" id="1.10.150.130">
    <property type="match status" value="1"/>
</dbReference>
<comment type="caution">
    <text evidence="6">The sequence shown here is derived from an EMBL/GenBank/DDBJ whole genome shotgun (WGS) entry which is preliminary data.</text>
</comment>
<dbReference type="InterPro" id="IPR002104">
    <property type="entry name" value="Integrase_catalytic"/>
</dbReference>
<dbReference type="SUPFAM" id="SSF56349">
    <property type="entry name" value="DNA breaking-rejoining enzymes"/>
    <property type="match status" value="1"/>
</dbReference>
<organism evidence="6 7">
    <name type="scientific">Mesorhizobium denitrificans</name>
    <dbReference type="NCBI Taxonomy" id="2294114"/>
    <lineage>
        <taxon>Bacteria</taxon>
        <taxon>Pseudomonadati</taxon>
        <taxon>Pseudomonadota</taxon>
        <taxon>Alphaproteobacteria</taxon>
        <taxon>Hyphomicrobiales</taxon>
        <taxon>Phyllobacteriaceae</taxon>
        <taxon>Mesorhizobium</taxon>
    </lineage>
</organism>
<sequence length="398" mass="44422">MPLTDTQIRNVKASGTVQKLSDGEGLFLRVSVATASGKASKLWQMAYRFAGKQKTLSFGPYPAVSLLQAREKRQDAKKLLAQGTDPSQQKREDKLTAKTAHANTFGAVADEFIAKMEKEGKSDKTLARARRMVALARPTLGHRPIAEIKASEILPLLQKEQAKGNSENPQRLREAISGIFRLAVTTLRAEYDPTTNLRGALTSVPVKHRAALTERESYAGLVKAIWAYEGRLPSIRTALILMVYLYPRPSELRLAEWGEFDLTKAIWVTPAHRAKTRRDHVKPLPRQVVEILKPLQEKSGLVFPGAMVGKALSENTFNSVLALLGYGKERATAHGFRASASTMLNESGLWNHDAIEAELAHVDKNEVRRAYNRGAYWEERVRMAQWWADEVDKMRAAN</sequence>
<dbReference type="Pfam" id="PF22022">
    <property type="entry name" value="Phage_int_M"/>
    <property type="match status" value="1"/>
</dbReference>
<dbReference type="Pfam" id="PF13356">
    <property type="entry name" value="Arm-DNA-bind_3"/>
    <property type="match status" value="1"/>
</dbReference>
<dbReference type="InterPro" id="IPR025166">
    <property type="entry name" value="Integrase_DNA_bind_dom"/>
</dbReference>
<dbReference type="InterPro" id="IPR053876">
    <property type="entry name" value="Phage_int_M"/>
</dbReference>
<dbReference type="InterPro" id="IPR011010">
    <property type="entry name" value="DNA_brk_join_enz"/>
</dbReference>
<dbReference type="Gene3D" id="3.30.160.390">
    <property type="entry name" value="Integrase, DNA-binding domain"/>
    <property type="match status" value="1"/>
</dbReference>
<proteinExistence type="inferred from homology"/>
<feature type="domain" description="Tyr recombinase" evidence="5">
    <location>
        <begin position="207"/>
        <end position="384"/>
    </location>
</feature>